<dbReference type="GeneID" id="36320488"/>
<keyword evidence="1" id="KW-0812">Transmembrane</keyword>
<dbReference type="VEuPathDB" id="MicrosporidiaDB:AAJ76_40005643"/>
<keyword evidence="1" id="KW-0472">Membrane</keyword>
<dbReference type="RefSeq" id="XP_024332041.1">
    <property type="nucleotide sequence ID" value="XM_024475542.1"/>
</dbReference>
<feature type="signal peptide" evidence="2">
    <location>
        <begin position="1"/>
        <end position="21"/>
    </location>
</feature>
<reference evidence="3 4" key="1">
    <citation type="journal article" date="2015" name="Environ. Microbiol.">
        <title>Genome analyses suggest the presence of polyploidy and recent human-driven expansions in eight global populations of the honeybee pathogen Nosema ceranae.</title>
        <authorList>
            <person name="Pelin A."/>
            <person name="Selman M."/>
            <person name="Aris-Brosou S."/>
            <person name="Farinelli L."/>
            <person name="Corradi N."/>
        </authorList>
    </citation>
    <scope>NUCLEOTIDE SEQUENCE [LARGE SCALE GENOMIC DNA]</scope>
    <source>
        <strain evidence="3 4">PA08 1199</strain>
    </source>
</reference>
<dbReference type="AlphaFoldDB" id="A0A0F9ZG06"/>
<protein>
    <submittedName>
        <fullName evidence="3">Uncharacterized protein</fullName>
    </submittedName>
</protein>
<evidence type="ECO:0000313" key="4">
    <source>
        <dbReference type="Proteomes" id="UP000034350"/>
    </source>
</evidence>
<gene>
    <name evidence="3" type="ORF">AAJ76_40005643</name>
</gene>
<comment type="caution">
    <text evidence="3">The sequence shown here is derived from an EMBL/GenBank/DDBJ whole genome shotgun (WGS) entry which is preliminary data.</text>
</comment>
<accession>A0A0F9ZG06</accession>
<feature type="transmembrane region" description="Helical" evidence="1">
    <location>
        <begin position="87"/>
        <end position="108"/>
    </location>
</feature>
<evidence type="ECO:0000256" key="1">
    <source>
        <dbReference type="SAM" id="Phobius"/>
    </source>
</evidence>
<keyword evidence="2" id="KW-0732">Signal</keyword>
<dbReference type="VEuPathDB" id="MicrosporidiaDB:G9O61_00g010100"/>
<feature type="transmembrane region" description="Helical" evidence="1">
    <location>
        <begin position="114"/>
        <end position="132"/>
    </location>
</feature>
<feature type="chain" id="PRO_5002530811" evidence="2">
    <location>
        <begin position="22"/>
        <end position="145"/>
    </location>
</feature>
<name>A0A0F9ZG06_9MICR</name>
<sequence length="145" mass="16676">MDPKFYQKVLMFSILLSNASLTPVIDMQNNDNLNTKESKINYISLKLTPKNAGYERMNSTDSIKSSDQISYFGFWNDHKFHLRCIKYGAIPLCIAIITTSSLGIFISIMINMPIYYYVVFVCDILFSLLFYFKLFDLALSINSTS</sequence>
<proteinExistence type="predicted"/>
<organism evidence="3 4">
    <name type="scientific">Vairimorpha ceranae</name>
    <dbReference type="NCBI Taxonomy" id="40302"/>
    <lineage>
        <taxon>Eukaryota</taxon>
        <taxon>Fungi</taxon>
        <taxon>Fungi incertae sedis</taxon>
        <taxon>Microsporidia</taxon>
        <taxon>Nosematidae</taxon>
        <taxon>Vairimorpha</taxon>
    </lineage>
</organism>
<dbReference type="EMBL" id="JPQZ01000004">
    <property type="protein sequence ID" value="KKO76299.1"/>
    <property type="molecule type" value="Genomic_DNA"/>
</dbReference>
<keyword evidence="1" id="KW-1133">Transmembrane helix</keyword>
<dbReference type="Proteomes" id="UP000034350">
    <property type="component" value="Unassembled WGS sequence"/>
</dbReference>
<evidence type="ECO:0000313" key="3">
    <source>
        <dbReference type="EMBL" id="KKO76299.1"/>
    </source>
</evidence>
<evidence type="ECO:0000256" key="2">
    <source>
        <dbReference type="SAM" id="SignalP"/>
    </source>
</evidence>
<keyword evidence="4" id="KW-1185">Reference proteome</keyword>